<evidence type="ECO:0000313" key="1">
    <source>
        <dbReference type="EMBL" id="CAI5764083.1"/>
    </source>
</evidence>
<accession>A0AA35JSS5</accession>
<keyword evidence="2" id="KW-1185">Reference proteome</keyword>
<dbReference type="AlphaFoldDB" id="A0AA35JSS5"/>
<dbReference type="Proteomes" id="UP001178461">
    <property type="component" value="Chromosome 1"/>
</dbReference>
<gene>
    <name evidence="1" type="ORF">PODLI_1B042648</name>
</gene>
<organism evidence="1 2">
    <name type="scientific">Podarcis lilfordi</name>
    <name type="common">Lilford's wall lizard</name>
    <dbReference type="NCBI Taxonomy" id="74358"/>
    <lineage>
        <taxon>Eukaryota</taxon>
        <taxon>Metazoa</taxon>
        <taxon>Chordata</taxon>
        <taxon>Craniata</taxon>
        <taxon>Vertebrata</taxon>
        <taxon>Euteleostomi</taxon>
        <taxon>Lepidosauria</taxon>
        <taxon>Squamata</taxon>
        <taxon>Bifurcata</taxon>
        <taxon>Unidentata</taxon>
        <taxon>Episquamata</taxon>
        <taxon>Laterata</taxon>
        <taxon>Lacertibaenia</taxon>
        <taxon>Lacertidae</taxon>
        <taxon>Podarcis</taxon>
    </lineage>
</organism>
<sequence length="132" mass="15072">MCPALGQQKQAPFCSCGHDGCYDLFVEEIAVVYTPLRQTCEERKWLTLPHKTTPSTPSQVSQPLNWSLILDLHNNKEWLTRNHIPSLQCEKLSVRGWEVGTMKQLLTGFNICEITKVYVHEAETSPCQQRSV</sequence>
<protein>
    <submittedName>
        <fullName evidence="1">Uncharacterized protein</fullName>
    </submittedName>
</protein>
<name>A0AA35JSS5_9SAUR</name>
<dbReference type="EMBL" id="OX395126">
    <property type="protein sequence ID" value="CAI5764083.1"/>
    <property type="molecule type" value="Genomic_DNA"/>
</dbReference>
<reference evidence="1" key="1">
    <citation type="submission" date="2022-12" db="EMBL/GenBank/DDBJ databases">
        <authorList>
            <person name="Alioto T."/>
            <person name="Alioto T."/>
            <person name="Gomez Garrido J."/>
        </authorList>
    </citation>
    <scope>NUCLEOTIDE SEQUENCE</scope>
</reference>
<evidence type="ECO:0000313" key="2">
    <source>
        <dbReference type="Proteomes" id="UP001178461"/>
    </source>
</evidence>
<proteinExistence type="predicted"/>